<proteinExistence type="predicted"/>
<name>A0A699UNC5_TANCI</name>
<feature type="non-terminal residue" evidence="1">
    <location>
        <position position="1"/>
    </location>
</feature>
<accession>A0A699UNC5</accession>
<comment type="caution">
    <text evidence="1">The sequence shown here is derived from an EMBL/GenBank/DDBJ whole genome shotgun (WGS) entry which is preliminary data.</text>
</comment>
<reference evidence="1" key="1">
    <citation type="journal article" date="2019" name="Sci. Rep.">
        <title>Draft genome of Tanacetum cinerariifolium, the natural source of mosquito coil.</title>
        <authorList>
            <person name="Yamashiro T."/>
            <person name="Shiraishi A."/>
            <person name="Satake H."/>
            <person name="Nakayama K."/>
        </authorList>
    </citation>
    <scope>NUCLEOTIDE SEQUENCE</scope>
</reference>
<dbReference type="EMBL" id="BKCJ011354497">
    <property type="protein sequence ID" value="GFD24712.1"/>
    <property type="molecule type" value="Genomic_DNA"/>
</dbReference>
<evidence type="ECO:0000313" key="1">
    <source>
        <dbReference type="EMBL" id="GFD24712.1"/>
    </source>
</evidence>
<sequence length="128" mass="13832">VAGGAKLTGERAPHLRRDAGRHARIVRNEHALHDVAIVQPEGRLDGAVVAELLVLHRDAVYHEMPGQQLAGAQRDALSSSGEVLRISRLAGASSSSSNIVQRYKQPRCWVPTQSKAKCCFATCGTRLD</sequence>
<organism evidence="1">
    <name type="scientific">Tanacetum cinerariifolium</name>
    <name type="common">Dalmatian daisy</name>
    <name type="synonym">Chrysanthemum cinerariifolium</name>
    <dbReference type="NCBI Taxonomy" id="118510"/>
    <lineage>
        <taxon>Eukaryota</taxon>
        <taxon>Viridiplantae</taxon>
        <taxon>Streptophyta</taxon>
        <taxon>Embryophyta</taxon>
        <taxon>Tracheophyta</taxon>
        <taxon>Spermatophyta</taxon>
        <taxon>Magnoliopsida</taxon>
        <taxon>eudicotyledons</taxon>
        <taxon>Gunneridae</taxon>
        <taxon>Pentapetalae</taxon>
        <taxon>asterids</taxon>
        <taxon>campanulids</taxon>
        <taxon>Asterales</taxon>
        <taxon>Asteraceae</taxon>
        <taxon>Asteroideae</taxon>
        <taxon>Anthemideae</taxon>
        <taxon>Anthemidinae</taxon>
        <taxon>Tanacetum</taxon>
    </lineage>
</organism>
<protein>
    <submittedName>
        <fullName evidence="1">Uncharacterized protein</fullName>
    </submittedName>
</protein>
<gene>
    <name evidence="1" type="ORF">Tci_896681</name>
</gene>
<dbReference type="AlphaFoldDB" id="A0A699UNC5"/>